<dbReference type="EMBL" id="CM044703">
    <property type="protein sequence ID" value="KAI5671418.1"/>
    <property type="molecule type" value="Genomic_DNA"/>
</dbReference>
<keyword evidence="2" id="KW-1185">Reference proteome</keyword>
<evidence type="ECO:0000313" key="1">
    <source>
        <dbReference type="EMBL" id="KAI5671418.1"/>
    </source>
</evidence>
<reference evidence="2" key="1">
    <citation type="journal article" date="2023" name="Nat. Plants">
        <title>Single-cell RNA sequencing provides a high-resolution roadmap for understanding the multicellular compartmentation of specialized metabolism.</title>
        <authorList>
            <person name="Sun S."/>
            <person name="Shen X."/>
            <person name="Li Y."/>
            <person name="Li Y."/>
            <person name="Wang S."/>
            <person name="Li R."/>
            <person name="Zhang H."/>
            <person name="Shen G."/>
            <person name="Guo B."/>
            <person name="Wei J."/>
            <person name="Xu J."/>
            <person name="St-Pierre B."/>
            <person name="Chen S."/>
            <person name="Sun C."/>
        </authorList>
    </citation>
    <scope>NUCLEOTIDE SEQUENCE [LARGE SCALE GENOMIC DNA]</scope>
</reference>
<dbReference type="Proteomes" id="UP001060085">
    <property type="component" value="Linkage Group LG03"/>
</dbReference>
<gene>
    <name evidence="1" type="ORF">M9H77_11782</name>
</gene>
<protein>
    <submittedName>
        <fullName evidence="1">Uncharacterized protein</fullName>
    </submittedName>
</protein>
<accession>A0ACC0BFM4</accession>
<sequence>MYAEASEDCTVRGLSPELGTLLMMWTVSNSGEWIHLKRSVAPWRIWPNRSTWTLHHALRWVKRLVESQKGLETKVGLRADLRPKEVSKPTAQGLGSLGSPSSLWTAQRIHFAGKRVRYHTPYLPKVPRQARRNRATPGSGFPTGRRTGDGHLKAHHDLQATPARPGKATRLGVRGSIVLAISWTSYSSFFKAGGKVCGEPFG</sequence>
<comment type="caution">
    <text evidence="1">The sequence shown here is derived from an EMBL/GenBank/DDBJ whole genome shotgun (WGS) entry which is preliminary data.</text>
</comment>
<proteinExistence type="predicted"/>
<organism evidence="1 2">
    <name type="scientific">Catharanthus roseus</name>
    <name type="common">Madagascar periwinkle</name>
    <name type="synonym">Vinca rosea</name>
    <dbReference type="NCBI Taxonomy" id="4058"/>
    <lineage>
        <taxon>Eukaryota</taxon>
        <taxon>Viridiplantae</taxon>
        <taxon>Streptophyta</taxon>
        <taxon>Embryophyta</taxon>
        <taxon>Tracheophyta</taxon>
        <taxon>Spermatophyta</taxon>
        <taxon>Magnoliopsida</taxon>
        <taxon>eudicotyledons</taxon>
        <taxon>Gunneridae</taxon>
        <taxon>Pentapetalae</taxon>
        <taxon>asterids</taxon>
        <taxon>lamiids</taxon>
        <taxon>Gentianales</taxon>
        <taxon>Apocynaceae</taxon>
        <taxon>Rauvolfioideae</taxon>
        <taxon>Vinceae</taxon>
        <taxon>Catharanthinae</taxon>
        <taxon>Catharanthus</taxon>
    </lineage>
</organism>
<evidence type="ECO:0000313" key="2">
    <source>
        <dbReference type="Proteomes" id="UP001060085"/>
    </source>
</evidence>
<name>A0ACC0BFM4_CATRO</name>